<keyword evidence="2" id="KW-0808">Transferase</keyword>
<dbReference type="GO" id="GO:0016301">
    <property type="term" value="F:kinase activity"/>
    <property type="evidence" value="ECO:0007669"/>
    <property type="project" value="UniProtKB-KW"/>
</dbReference>
<proteinExistence type="inferred from homology"/>
<keyword evidence="2" id="KW-0418">Kinase</keyword>
<dbReference type="AlphaFoldDB" id="A0A7W6GBU5"/>
<dbReference type="InterPro" id="IPR000600">
    <property type="entry name" value="ROK"/>
</dbReference>
<keyword evidence="3" id="KW-1185">Reference proteome</keyword>
<dbReference type="Pfam" id="PF00480">
    <property type="entry name" value="ROK"/>
    <property type="match status" value="1"/>
</dbReference>
<organism evidence="2 3">
    <name type="scientific">Rhizobium metallidurans</name>
    <dbReference type="NCBI Taxonomy" id="1265931"/>
    <lineage>
        <taxon>Bacteria</taxon>
        <taxon>Pseudomonadati</taxon>
        <taxon>Pseudomonadota</taxon>
        <taxon>Alphaproteobacteria</taxon>
        <taxon>Hyphomicrobiales</taxon>
        <taxon>Rhizobiaceae</taxon>
        <taxon>Rhizobium/Agrobacterium group</taxon>
        <taxon>Rhizobium</taxon>
    </lineage>
</organism>
<gene>
    <name evidence="2" type="ORF">GGQ67_003768</name>
</gene>
<evidence type="ECO:0000313" key="3">
    <source>
        <dbReference type="Proteomes" id="UP000582090"/>
    </source>
</evidence>
<comment type="similarity">
    <text evidence="1">Belongs to the ROK (NagC/XylR) family.</text>
</comment>
<dbReference type="InterPro" id="IPR043129">
    <property type="entry name" value="ATPase_NBD"/>
</dbReference>
<dbReference type="Gene3D" id="3.30.420.40">
    <property type="match status" value="2"/>
</dbReference>
<dbReference type="Gene3D" id="1.10.10.10">
    <property type="entry name" value="Winged helix-like DNA-binding domain superfamily/Winged helix DNA-binding domain"/>
    <property type="match status" value="1"/>
</dbReference>
<dbReference type="Proteomes" id="UP000582090">
    <property type="component" value="Unassembled WGS sequence"/>
</dbReference>
<dbReference type="InterPro" id="IPR036390">
    <property type="entry name" value="WH_DNA-bd_sf"/>
</dbReference>
<sequence length="363" mass="38623">MSQRELSELTGCDKSTVSVIIKRFEGIGLVERTMGASSGRRGRPSESLRISELSGLLMGVHLEFECLRFVAANVDGRPFASIDRPLPTTPSELGDDVRNGLEALCNEVGRSLSEIRAVGMTLPGLVGSAGGLAESSNLSWDTVAVPDLLRTKIGAPVYVDNDSNASTLAEHLFGVAADLSDFIMLDGSRGIGGGVFIDGRLYRGRSGFSGEMGHIKVVKDGRMCGCGAPGCLSAYICAPALVARSRRVPGISKFSDILAAAEAGNPDVRYLLEEAGQFLGVAMATLINVFDPPAIALGGIIAQIWPYIENSTRQTIQQNAMRTPAREYEIRISTISNSQIPWGGVTLALEGFSNLHPTDPLPW</sequence>
<dbReference type="EMBL" id="JACIDW010000014">
    <property type="protein sequence ID" value="MBB3966083.1"/>
    <property type="molecule type" value="Genomic_DNA"/>
</dbReference>
<name>A0A7W6GBU5_9HYPH</name>
<protein>
    <submittedName>
        <fullName evidence="2">Putative NBD/HSP70 family sugar kinase</fullName>
    </submittedName>
</protein>
<dbReference type="InterPro" id="IPR036388">
    <property type="entry name" value="WH-like_DNA-bd_sf"/>
</dbReference>
<dbReference type="PANTHER" id="PTHR18964:SF149">
    <property type="entry name" value="BIFUNCTIONAL UDP-N-ACETYLGLUCOSAMINE 2-EPIMERASE_N-ACETYLMANNOSAMINE KINASE"/>
    <property type="match status" value="1"/>
</dbReference>
<comment type="caution">
    <text evidence="2">The sequence shown here is derived from an EMBL/GenBank/DDBJ whole genome shotgun (WGS) entry which is preliminary data.</text>
</comment>
<dbReference type="SUPFAM" id="SSF46785">
    <property type="entry name" value="Winged helix' DNA-binding domain"/>
    <property type="match status" value="1"/>
</dbReference>
<evidence type="ECO:0000313" key="2">
    <source>
        <dbReference type="EMBL" id="MBB3966083.1"/>
    </source>
</evidence>
<dbReference type="SUPFAM" id="SSF53067">
    <property type="entry name" value="Actin-like ATPase domain"/>
    <property type="match status" value="1"/>
</dbReference>
<dbReference type="PANTHER" id="PTHR18964">
    <property type="entry name" value="ROK (REPRESSOR, ORF, KINASE) FAMILY"/>
    <property type="match status" value="1"/>
</dbReference>
<reference evidence="2 3" key="1">
    <citation type="submission" date="2020-08" db="EMBL/GenBank/DDBJ databases">
        <title>Genomic Encyclopedia of Type Strains, Phase IV (KMG-IV): sequencing the most valuable type-strain genomes for metagenomic binning, comparative biology and taxonomic classification.</title>
        <authorList>
            <person name="Goeker M."/>
        </authorList>
    </citation>
    <scope>NUCLEOTIDE SEQUENCE [LARGE SCALE GENOMIC DNA]</scope>
    <source>
        <strain evidence="2 3">DSM 26575</strain>
    </source>
</reference>
<accession>A0A7W6GBU5</accession>
<evidence type="ECO:0000256" key="1">
    <source>
        <dbReference type="ARBA" id="ARBA00006479"/>
    </source>
</evidence>